<evidence type="ECO:0000313" key="9">
    <source>
        <dbReference type="Proteomes" id="UP000053599"/>
    </source>
</evidence>
<comment type="subcellular location">
    <subcellularLocation>
        <location evidence="1">Membrane</location>
        <topology evidence="1">Multi-pass membrane protein</topology>
    </subcellularLocation>
</comment>
<feature type="transmembrane region" description="Helical" evidence="6">
    <location>
        <begin position="194"/>
        <end position="215"/>
    </location>
</feature>
<dbReference type="GO" id="GO:0005886">
    <property type="term" value="C:plasma membrane"/>
    <property type="evidence" value="ECO:0007669"/>
    <property type="project" value="TreeGrafter"/>
</dbReference>
<dbReference type="SUPFAM" id="SSF103473">
    <property type="entry name" value="MFS general substrate transporter"/>
    <property type="match status" value="1"/>
</dbReference>
<keyword evidence="4 6" id="KW-0472">Membrane</keyword>
<evidence type="ECO:0000256" key="5">
    <source>
        <dbReference type="SAM" id="MobiDB-lite"/>
    </source>
</evidence>
<dbReference type="AlphaFoldDB" id="A0A0D1VLR2"/>
<dbReference type="PROSITE" id="PS50850">
    <property type="entry name" value="MFS"/>
    <property type="match status" value="1"/>
</dbReference>
<feature type="transmembrane region" description="Helical" evidence="6">
    <location>
        <begin position="334"/>
        <end position="355"/>
    </location>
</feature>
<evidence type="ECO:0000256" key="2">
    <source>
        <dbReference type="ARBA" id="ARBA00022692"/>
    </source>
</evidence>
<dbReference type="FunFam" id="1.20.1250.20:FF:000196">
    <property type="entry name" value="MFS toxin efflux pump (AflT)"/>
    <property type="match status" value="1"/>
</dbReference>
<proteinExistence type="predicted"/>
<dbReference type="InterPro" id="IPR020846">
    <property type="entry name" value="MFS_dom"/>
</dbReference>
<feature type="transmembrane region" description="Helical" evidence="6">
    <location>
        <begin position="395"/>
        <end position="416"/>
    </location>
</feature>
<feature type="transmembrane region" description="Helical" evidence="6">
    <location>
        <begin position="227"/>
        <end position="247"/>
    </location>
</feature>
<keyword evidence="3 6" id="KW-1133">Transmembrane helix</keyword>
<feature type="transmembrane region" description="Helical" evidence="6">
    <location>
        <begin position="162"/>
        <end position="182"/>
    </location>
</feature>
<organism evidence="8 9">
    <name type="scientific">Exophiala sideris</name>
    <dbReference type="NCBI Taxonomy" id="1016849"/>
    <lineage>
        <taxon>Eukaryota</taxon>
        <taxon>Fungi</taxon>
        <taxon>Dikarya</taxon>
        <taxon>Ascomycota</taxon>
        <taxon>Pezizomycotina</taxon>
        <taxon>Eurotiomycetes</taxon>
        <taxon>Chaetothyriomycetidae</taxon>
        <taxon>Chaetothyriales</taxon>
        <taxon>Herpotrichiellaceae</taxon>
        <taxon>Exophiala</taxon>
    </lineage>
</organism>
<feature type="transmembrane region" description="Helical" evidence="6">
    <location>
        <begin position="297"/>
        <end position="314"/>
    </location>
</feature>
<feature type="domain" description="Major facilitator superfamily (MFS) profile" evidence="7">
    <location>
        <begin position="72"/>
        <end position="558"/>
    </location>
</feature>
<feature type="transmembrane region" description="Helical" evidence="6">
    <location>
        <begin position="267"/>
        <end position="285"/>
    </location>
</feature>
<name>A0A0D1VLR2_9EURO</name>
<feature type="transmembrane region" description="Helical" evidence="6">
    <location>
        <begin position="69"/>
        <end position="89"/>
    </location>
</feature>
<dbReference type="PANTHER" id="PTHR23501">
    <property type="entry name" value="MAJOR FACILITATOR SUPERFAMILY"/>
    <property type="match status" value="1"/>
</dbReference>
<feature type="transmembrane region" description="Helical" evidence="6">
    <location>
        <begin position="109"/>
        <end position="129"/>
    </location>
</feature>
<reference evidence="8 9" key="1">
    <citation type="submission" date="2015-01" db="EMBL/GenBank/DDBJ databases">
        <title>The Genome Sequence of Exophiala sideris CBS121828.</title>
        <authorList>
            <consortium name="The Broad Institute Genomics Platform"/>
            <person name="Cuomo C."/>
            <person name="de Hoog S."/>
            <person name="Gorbushina A."/>
            <person name="Stielow B."/>
            <person name="Teixiera M."/>
            <person name="Abouelleil A."/>
            <person name="Chapman S.B."/>
            <person name="Priest M."/>
            <person name="Young S.K."/>
            <person name="Wortman J."/>
            <person name="Nusbaum C."/>
            <person name="Birren B."/>
        </authorList>
    </citation>
    <scope>NUCLEOTIDE SEQUENCE [LARGE SCALE GENOMIC DNA]</scope>
    <source>
        <strain evidence="8 9">CBS 121828</strain>
    </source>
</reference>
<sequence>MHERDRNTATPSEAMPDIKTPSHSPSGTSESPVDADAHHTQAKEMGSPDKVAVETKNDQEDKYPPLPKVLLIMSSLYLANFLVALDLTIIGTATPQISDDFHALGDIGWYGSAYLLTLCCFQLLLGRIYTFYSPKFVFLGAVIFFEVGSALCGAAPNSTAFIFGRAIAGIGSAGISSGAIVIMMHTTPIEKRPLYMSLVGVVFGVASVAGPLLGGVFTSKLTWRWCFYINLPIGGLTMGIVLLVLNLPSPPNAPKTIKEQLGRLDPLGALFLLPGIICLLLALQWGGSTYAWGNARIIVLLIVFGLCMLAFIAVQRHKGEAATVPPRIFFQRSILSGAWFTLCSGSALMIMLYYLPIWFQAIKGASAVKSGVMTIPIILALVVSNLLCGITVTKIGYYTPFMIASTVFMSVGAGLLSAFTTTTDHSKWIAYQFLFGFGIGCGMQQPGVAAQAVLQRKDVPTGVSLLFFFRNLGGALFLSIAENVFENELIGGLKHIPGLDGATILRAGATGLRKVIDPRYVQEVLVVYNGALVKVYYCVVAVSAASIVGALTMEWRSVKKVREQQKMEMEKMKAKNEAKRWKDAC</sequence>
<dbReference type="Gene3D" id="1.20.1250.20">
    <property type="entry name" value="MFS general substrate transporter like domains"/>
    <property type="match status" value="2"/>
</dbReference>
<feature type="transmembrane region" description="Helical" evidence="6">
    <location>
        <begin position="534"/>
        <end position="553"/>
    </location>
</feature>
<gene>
    <name evidence="8" type="ORF">PV11_08760</name>
</gene>
<dbReference type="Proteomes" id="UP000053599">
    <property type="component" value="Unassembled WGS sequence"/>
</dbReference>
<dbReference type="HOGENOM" id="CLU_000960_22_1_1"/>
<dbReference type="GO" id="GO:0022857">
    <property type="term" value="F:transmembrane transporter activity"/>
    <property type="evidence" value="ECO:0007669"/>
    <property type="project" value="InterPro"/>
</dbReference>
<accession>A0A0D1VLR2</accession>
<dbReference type="FunFam" id="1.20.1720.10:FF:000012">
    <property type="entry name" value="MFS toxin efflux pump (AflT)"/>
    <property type="match status" value="1"/>
</dbReference>
<evidence type="ECO:0000256" key="3">
    <source>
        <dbReference type="ARBA" id="ARBA00022989"/>
    </source>
</evidence>
<dbReference type="OrthoDB" id="10021397at2759"/>
<dbReference type="PANTHER" id="PTHR23501:SF201">
    <property type="entry name" value="MFS AFLATOXIN EFFLUX PUMP"/>
    <property type="match status" value="1"/>
</dbReference>
<dbReference type="Pfam" id="PF07690">
    <property type="entry name" value="MFS_1"/>
    <property type="match status" value="1"/>
</dbReference>
<dbReference type="EMBL" id="KN846954">
    <property type="protein sequence ID" value="KIV76910.1"/>
    <property type="molecule type" value="Genomic_DNA"/>
</dbReference>
<dbReference type="InterPro" id="IPR036259">
    <property type="entry name" value="MFS_trans_sf"/>
</dbReference>
<evidence type="ECO:0000259" key="7">
    <source>
        <dbReference type="PROSITE" id="PS50850"/>
    </source>
</evidence>
<dbReference type="InterPro" id="IPR011701">
    <property type="entry name" value="MFS"/>
</dbReference>
<feature type="region of interest" description="Disordered" evidence="5">
    <location>
        <begin position="1"/>
        <end position="59"/>
    </location>
</feature>
<feature type="transmembrane region" description="Helical" evidence="6">
    <location>
        <begin position="367"/>
        <end position="388"/>
    </location>
</feature>
<dbReference type="CDD" id="cd17502">
    <property type="entry name" value="MFS_Azr1_MDR_like"/>
    <property type="match status" value="1"/>
</dbReference>
<feature type="compositionally biased region" description="Polar residues" evidence="5">
    <location>
        <begin position="21"/>
        <end position="31"/>
    </location>
</feature>
<feature type="transmembrane region" description="Helical" evidence="6">
    <location>
        <begin position="462"/>
        <end position="481"/>
    </location>
</feature>
<protein>
    <recommendedName>
        <fullName evidence="7">Major facilitator superfamily (MFS) profile domain-containing protein</fullName>
    </recommendedName>
</protein>
<keyword evidence="2 6" id="KW-0812">Transmembrane</keyword>
<feature type="transmembrane region" description="Helical" evidence="6">
    <location>
        <begin position="136"/>
        <end position="156"/>
    </location>
</feature>
<evidence type="ECO:0000256" key="6">
    <source>
        <dbReference type="SAM" id="Phobius"/>
    </source>
</evidence>
<evidence type="ECO:0000256" key="1">
    <source>
        <dbReference type="ARBA" id="ARBA00004141"/>
    </source>
</evidence>
<evidence type="ECO:0000313" key="8">
    <source>
        <dbReference type="EMBL" id="KIV76910.1"/>
    </source>
</evidence>
<evidence type="ECO:0000256" key="4">
    <source>
        <dbReference type="ARBA" id="ARBA00023136"/>
    </source>
</evidence>
<feature type="transmembrane region" description="Helical" evidence="6">
    <location>
        <begin position="428"/>
        <end position="450"/>
    </location>
</feature>